<dbReference type="Gene3D" id="2.40.50.260">
    <property type="entry name" value="Nucleic acid-binding protein domain"/>
    <property type="match status" value="1"/>
</dbReference>
<dbReference type="InterPro" id="IPR054030">
    <property type="entry name" value="Gp5_Vgr_C"/>
</dbReference>
<dbReference type="InterPro" id="IPR009590">
    <property type="entry name" value="Gp5_OB_N"/>
</dbReference>
<evidence type="ECO:0000313" key="3">
    <source>
        <dbReference type="EMBL" id="QIW91080.1"/>
    </source>
</evidence>
<name>A0A6H0X9V7_9CAUD</name>
<feature type="domain" description="Protein Gp5 N-terminal OB-fold" evidence="1">
    <location>
        <begin position="34"/>
        <end position="162"/>
    </location>
</feature>
<accession>A0A6H0X9V7</accession>
<dbReference type="Gene3D" id="3.10.450.190">
    <property type="match status" value="1"/>
</dbReference>
<dbReference type="SUPFAM" id="SSF69255">
    <property type="entry name" value="gp5 N-terminal domain-like"/>
    <property type="match status" value="1"/>
</dbReference>
<dbReference type="Pfam" id="PF22178">
    <property type="entry name" value="Gp5_trimer_C"/>
    <property type="match status" value="1"/>
</dbReference>
<evidence type="ECO:0000259" key="1">
    <source>
        <dbReference type="Pfam" id="PF06714"/>
    </source>
</evidence>
<dbReference type="SUPFAM" id="SSF69349">
    <property type="entry name" value="Phage fibre proteins"/>
    <property type="match status" value="2"/>
</dbReference>
<organism evidence="3 4">
    <name type="scientific">Vibrio phage V09</name>
    <dbReference type="NCBI Taxonomy" id="2724327"/>
    <lineage>
        <taxon>Viruses</taxon>
        <taxon>Duplodnaviria</taxon>
        <taxon>Heunggongvirae</taxon>
        <taxon>Uroviricota</taxon>
        <taxon>Caudoviricetes</taxon>
        <taxon>Pantevenvirales</taxon>
        <taxon>Straboviridae</taxon>
        <taxon>Schizotequatrovirus</taxon>
        <taxon>Schizotequatrovirus KVP40</taxon>
    </lineage>
</organism>
<evidence type="ECO:0000313" key="4">
    <source>
        <dbReference type="Proteomes" id="UP000502092"/>
    </source>
</evidence>
<dbReference type="EMBL" id="MT135026">
    <property type="protein sequence ID" value="QIW91080.1"/>
    <property type="molecule type" value="Genomic_DNA"/>
</dbReference>
<dbReference type="Pfam" id="PF06714">
    <property type="entry name" value="Gp5_OB"/>
    <property type="match status" value="1"/>
</dbReference>
<proteinExistence type="predicted"/>
<dbReference type="Proteomes" id="UP000502092">
    <property type="component" value="Segment"/>
</dbReference>
<sequence>MFMGLDGFEWWTGVVEDRTTDPLKLGRIKVRMIGLHPDKKSSEQGIRTEELLWVHPMQSLDNAAMNGIGNAPIGVVEGTWVFGFFRDKLRQDAVAMGVLPGIPEDLPNGSVGFNDPNEKYPLADKLNEPDTNRLARNDVDPDVYDESQSQTAFDNGEAPYVYRPHPIIASKRAAEEKEIPLAGYNAEGPKYDEKATPYAAQYPYNHVRESESGHIHEIDDTEGAERLHTYHRTGTFEEIHPDGSRVTKIIGDDFEIVHKNQNVYIKGNLNITVVGDATFYCQQNVTQQIDGDLKQHVKGNVDQHVEMNVTQTVDKDVTQVVHQNVTQTVDMNVTQTVHQNVTQTVDGDVNQTVGGNVQSNVTGDYTQNISGNYTITVGGSMSESVSSSYTRSAASISDDGGGATLNLAGSAALDGTTVSLG</sequence>
<gene>
    <name evidence="3" type="ORF">COHAPHLL_00217</name>
</gene>
<reference evidence="3 4" key="1">
    <citation type="submission" date="2020-03" db="EMBL/GenBank/DDBJ databases">
        <authorList>
            <person name="Ni P."/>
            <person name="Yin Y."/>
        </authorList>
    </citation>
    <scope>NUCLEOTIDE SEQUENCE [LARGE SCALE GENOMIC DNA]</scope>
</reference>
<evidence type="ECO:0000259" key="2">
    <source>
        <dbReference type="Pfam" id="PF22178"/>
    </source>
</evidence>
<protein>
    <submittedName>
        <fullName evidence="3">Uncharacterized protein</fullName>
    </submittedName>
</protein>
<feature type="domain" description="Gp5/Type VI secretion system Vgr C-terminal trimerisation" evidence="2">
    <location>
        <begin position="304"/>
        <end position="385"/>
    </location>
</feature>